<dbReference type="Pfam" id="PF01553">
    <property type="entry name" value="Acyltransferase"/>
    <property type="match status" value="1"/>
</dbReference>
<proteinExistence type="predicted"/>
<keyword evidence="3" id="KW-0812">Transmembrane</keyword>
<keyword evidence="3" id="KW-1133">Transmembrane helix</keyword>
<name>A0AAD2DHA1_9LAMI</name>
<reference evidence="5" key="1">
    <citation type="submission" date="2023-05" db="EMBL/GenBank/DDBJ databases">
        <authorList>
            <person name="Huff M."/>
        </authorList>
    </citation>
    <scope>NUCLEOTIDE SEQUENCE</scope>
</reference>
<organism evidence="5 6">
    <name type="scientific">Fraxinus pennsylvanica</name>
    <dbReference type="NCBI Taxonomy" id="56036"/>
    <lineage>
        <taxon>Eukaryota</taxon>
        <taxon>Viridiplantae</taxon>
        <taxon>Streptophyta</taxon>
        <taxon>Embryophyta</taxon>
        <taxon>Tracheophyta</taxon>
        <taxon>Spermatophyta</taxon>
        <taxon>Magnoliopsida</taxon>
        <taxon>eudicotyledons</taxon>
        <taxon>Gunneridae</taxon>
        <taxon>Pentapetalae</taxon>
        <taxon>asterids</taxon>
        <taxon>lamiids</taxon>
        <taxon>Lamiales</taxon>
        <taxon>Oleaceae</taxon>
        <taxon>Oleeae</taxon>
        <taxon>Fraxinus</taxon>
    </lineage>
</organism>
<evidence type="ECO:0000256" key="3">
    <source>
        <dbReference type="SAM" id="Phobius"/>
    </source>
</evidence>
<keyword evidence="6" id="KW-1185">Reference proteome</keyword>
<feature type="transmembrane region" description="Helical" evidence="3">
    <location>
        <begin position="163"/>
        <end position="185"/>
    </location>
</feature>
<dbReference type="GO" id="GO:0010143">
    <property type="term" value="P:cutin biosynthetic process"/>
    <property type="evidence" value="ECO:0007669"/>
    <property type="project" value="TreeGrafter"/>
</dbReference>
<gene>
    <name evidence="5" type="ORF">FPE_LOCUS1310</name>
</gene>
<feature type="domain" description="Phospholipid/glycerol acyltransferase" evidence="4">
    <location>
        <begin position="225"/>
        <end position="326"/>
    </location>
</feature>
<keyword evidence="2 3" id="KW-0472">Membrane</keyword>
<dbReference type="AlphaFoldDB" id="A0AAD2DHA1"/>
<protein>
    <recommendedName>
        <fullName evidence="4">Phospholipid/glycerol acyltransferase domain-containing protein</fullName>
    </recommendedName>
</protein>
<evidence type="ECO:0000256" key="2">
    <source>
        <dbReference type="ARBA" id="ARBA00023136"/>
    </source>
</evidence>
<dbReference type="InterPro" id="IPR002123">
    <property type="entry name" value="Plipid/glycerol_acylTrfase"/>
</dbReference>
<dbReference type="GO" id="GO:0090447">
    <property type="term" value="F:glycerol-3-phosphate 2-O-acyltransferase activity"/>
    <property type="evidence" value="ECO:0007669"/>
    <property type="project" value="TreeGrafter"/>
</dbReference>
<evidence type="ECO:0000259" key="4">
    <source>
        <dbReference type="SMART" id="SM00563"/>
    </source>
</evidence>
<dbReference type="EMBL" id="OU503036">
    <property type="protein sequence ID" value="CAI9753879.1"/>
    <property type="molecule type" value="Genomic_DNA"/>
</dbReference>
<dbReference type="GO" id="GO:0016020">
    <property type="term" value="C:membrane"/>
    <property type="evidence" value="ECO:0007669"/>
    <property type="project" value="UniProtKB-SubCell"/>
</dbReference>
<dbReference type="PANTHER" id="PTHR15486">
    <property type="entry name" value="ANCIENT UBIQUITOUS PROTEIN"/>
    <property type="match status" value="1"/>
</dbReference>
<dbReference type="GO" id="GO:0016791">
    <property type="term" value="F:phosphatase activity"/>
    <property type="evidence" value="ECO:0007669"/>
    <property type="project" value="TreeGrafter"/>
</dbReference>
<comment type="subcellular location">
    <subcellularLocation>
        <location evidence="1">Membrane</location>
    </subcellularLocation>
</comment>
<evidence type="ECO:0000256" key="1">
    <source>
        <dbReference type="ARBA" id="ARBA00004370"/>
    </source>
</evidence>
<dbReference type="PANTHER" id="PTHR15486:SF91">
    <property type="entry name" value="PHOSPHOLIPID_GLYCEROL ACYLTRANSFERASE DOMAIN-CONTAINING PROTEIN"/>
    <property type="match status" value="1"/>
</dbReference>
<dbReference type="SUPFAM" id="SSF69593">
    <property type="entry name" value="Glycerol-3-phosphate (1)-acyltransferase"/>
    <property type="match status" value="1"/>
</dbReference>
<evidence type="ECO:0000313" key="6">
    <source>
        <dbReference type="Proteomes" id="UP000834106"/>
    </source>
</evidence>
<sequence length="420" mass="47481">MFWVSDCSGEMGFWERVCDWLRFSRGEDSWVGVAIGLVVGVSGAVKSEMERGEGENIPGRLELDGAEEVQKYQHIKVGLQDLWQVQEYLLEKNKAKALRKAFEESSMPDIAIGDRKSDFEFMNLCKERYIVPYDAGIWPVSQEQLPKPVIFHDGRLVQKPTPLMAFLIILWFPISIPVAILRVAVGSLCPMYLSYYLIQLLNCPIIVKGTPPIRPKNDSNKRKGVLFVCSHRTVLDAIFLSMALGRPVASPSYSVAKMTEFLSPIKSVRLTRDRKKDAKLIEKLLEEGDLTVCAEGTTCREPYLLRFSALFAELTDELVPVAISVRASLFHGTTARGYKWMDPFFYMMNPRPVYEITFLNKLTRDQTCSAGKPSHEVANTVQQMIASALSYKCTKFTRRDKYLALTGTDGIVGENKKIYS</sequence>
<evidence type="ECO:0000313" key="5">
    <source>
        <dbReference type="EMBL" id="CAI9753879.1"/>
    </source>
</evidence>
<accession>A0AAD2DHA1</accession>
<dbReference type="SMART" id="SM00563">
    <property type="entry name" value="PlsC"/>
    <property type="match status" value="1"/>
</dbReference>
<dbReference type="Proteomes" id="UP000834106">
    <property type="component" value="Chromosome 1"/>
</dbReference>